<dbReference type="InterPro" id="IPR006678">
    <property type="entry name" value="tRNA_intron_Endonuc_N"/>
</dbReference>
<dbReference type="PANTHER" id="PTHR21227">
    <property type="entry name" value="TRNA-SPLICING ENDONUCLEASE SUBUNIT SEN2"/>
    <property type="match status" value="1"/>
</dbReference>
<dbReference type="EMBL" id="RXGA01000002">
    <property type="protein sequence ID" value="RWX73806.1"/>
    <property type="molecule type" value="Genomic_DNA"/>
</dbReference>
<evidence type="ECO:0000259" key="5">
    <source>
        <dbReference type="Pfam" id="PF02778"/>
    </source>
</evidence>
<comment type="function">
    <text evidence="3">Endonuclease that removes tRNA introns. Cleaves pre-tRNA at the 5'- and 3'-splice sites to release the intron. The products are an intron and two tRNA half-molecules bearing 2',3' cyclic phosphate and 5'-OH termini. Recognizes a pseudosymmetric substrate in which 2 bulged loops of 3 bases are separated by a stem of 4 bp.</text>
</comment>
<dbReference type="GO" id="GO:0000213">
    <property type="term" value="F:tRNA-intron lyase activity"/>
    <property type="evidence" value="ECO:0007669"/>
    <property type="project" value="InterPro"/>
</dbReference>
<keyword evidence="6" id="KW-0378">Hydrolase</keyword>
<gene>
    <name evidence="6" type="ORF">Metus_0585</name>
</gene>
<dbReference type="GO" id="GO:0005737">
    <property type="term" value="C:cytoplasm"/>
    <property type="evidence" value="ECO:0007669"/>
    <property type="project" value="TreeGrafter"/>
</dbReference>
<reference evidence="6 7" key="1">
    <citation type="submission" date="2018-12" db="EMBL/GenBank/DDBJ databases">
        <title>The complete genome of the methanogenic archaea of the candidate phylum Verstraetearchaeota, obtained from the metagenome of underground thermal water.</title>
        <authorList>
            <person name="Kadnikov V.V."/>
            <person name="Mardanov A.V."/>
            <person name="Beletsky A.V."/>
            <person name="Karnachuk O.V."/>
            <person name="Ravin N.V."/>
        </authorList>
    </citation>
    <scope>NUCLEOTIDE SEQUENCE [LARGE SCALE GENOMIC DNA]</scope>
    <source>
        <strain evidence="6">Ch88</strain>
    </source>
</reference>
<evidence type="ECO:0000313" key="6">
    <source>
        <dbReference type="EMBL" id="RWX73806.1"/>
    </source>
</evidence>
<evidence type="ECO:0000259" key="4">
    <source>
        <dbReference type="Pfam" id="PF01974"/>
    </source>
</evidence>
<dbReference type="Gene3D" id="3.40.1350.10">
    <property type="match status" value="1"/>
</dbReference>
<feature type="domain" description="tRNA intron endonuclease catalytic" evidence="4">
    <location>
        <begin position="92"/>
        <end position="172"/>
    </location>
</feature>
<dbReference type="InterPro" id="IPR036740">
    <property type="entry name" value="tRNA_intron_Endonuc_N_sf"/>
</dbReference>
<protein>
    <submittedName>
        <fullName evidence="6">tRNA-splicing endonuclease</fullName>
    </submittedName>
</protein>
<name>A0A444L8A2_METS7</name>
<keyword evidence="6" id="KW-0540">Nuclease</keyword>
<sequence length="185" mass="21093">MMASSLPVATIIGSRIIVLSKTQGAKLYKEGFFGKPVNIHKPKDTEVDAPLELSLFEANYLLEQRRISVESGGRAISLEELAKFSRENFRLFDELYAVYKDLREKGYVVRPGMKFGSDFAVYEYGPGIDHAPFVIHVLPSSAEVDPIEIVRAGRLSHTVRKKFILATLDRSRNKVLYFMFMWWKA</sequence>
<dbReference type="AlphaFoldDB" id="A0A444L8A2"/>
<evidence type="ECO:0000256" key="2">
    <source>
        <dbReference type="ARBA" id="ARBA00023239"/>
    </source>
</evidence>
<dbReference type="SUPFAM" id="SSF55267">
    <property type="entry name" value="tRNA-intron endonuclease N-terminal domain-like"/>
    <property type="match status" value="1"/>
</dbReference>
<organism evidence="6 7">
    <name type="scientific">Methanosuratincola subterraneus</name>
    <dbReference type="NCBI Taxonomy" id="2593994"/>
    <lineage>
        <taxon>Archaea</taxon>
        <taxon>Thermoproteota</taxon>
        <taxon>Methanosuratincolia</taxon>
        <taxon>Candidatus Methanomethylicales</taxon>
        <taxon>Candidatus Methanomethylicaceae</taxon>
        <taxon>Candidatus Methanosuratincola (ex Vanwonterghem et al. 2016)</taxon>
    </lineage>
</organism>
<keyword evidence="1" id="KW-0819">tRNA processing</keyword>
<dbReference type="NCBIfam" id="TIGR00324">
    <property type="entry name" value="endA"/>
    <property type="match status" value="1"/>
</dbReference>
<feature type="domain" description="tRNA intron endonuclease N-terminal" evidence="5">
    <location>
        <begin position="10"/>
        <end position="81"/>
    </location>
</feature>
<dbReference type="PANTHER" id="PTHR21227:SF0">
    <property type="entry name" value="TRNA-SPLICING ENDONUCLEASE SUBUNIT SEN2"/>
    <property type="match status" value="1"/>
</dbReference>
<dbReference type="InterPro" id="IPR016442">
    <property type="entry name" value="tRNA_splic_arch_short"/>
</dbReference>
<proteinExistence type="predicted"/>
<dbReference type="GO" id="GO:0006388">
    <property type="term" value="P:tRNA splicing, via endonucleolytic cleavage and ligation"/>
    <property type="evidence" value="ECO:0007669"/>
    <property type="project" value="InterPro"/>
</dbReference>
<dbReference type="CDD" id="cd22363">
    <property type="entry name" value="tRNA-intron_lyase_C"/>
    <property type="match status" value="1"/>
</dbReference>
<evidence type="ECO:0000256" key="3">
    <source>
        <dbReference type="ARBA" id="ARBA00024798"/>
    </source>
</evidence>
<dbReference type="InterPro" id="IPR011856">
    <property type="entry name" value="tRNA_endonuc-like_dom_sf"/>
</dbReference>
<dbReference type="PIRSF" id="PIRSF005285">
    <property type="entry name" value="tRNA_splic_archaea"/>
    <property type="match status" value="1"/>
</dbReference>
<dbReference type="Pfam" id="PF02778">
    <property type="entry name" value="tRNA_int_endo_N"/>
    <property type="match status" value="1"/>
</dbReference>
<dbReference type="Proteomes" id="UP000288215">
    <property type="component" value="Unassembled WGS sequence"/>
</dbReference>
<evidence type="ECO:0000256" key="1">
    <source>
        <dbReference type="ARBA" id="ARBA00022694"/>
    </source>
</evidence>
<comment type="caution">
    <text evidence="6">The sequence shown here is derived from an EMBL/GenBank/DDBJ whole genome shotgun (WGS) entry which is preliminary data.</text>
</comment>
<accession>A0A444L8A2</accession>
<dbReference type="InterPro" id="IPR036167">
    <property type="entry name" value="tRNA_intron_Endo_cat-like_sf"/>
</dbReference>
<dbReference type="InterPro" id="IPR006677">
    <property type="entry name" value="tRNA_intron_Endonuc_cat-like"/>
</dbReference>
<keyword evidence="6" id="KW-0255">Endonuclease</keyword>
<keyword evidence="2" id="KW-0456">Lyase</keyword>
<evidence type="ECO:0000313" key="7">
    <source>
        <dbReference type="Proteomes" id="UP000288215"/>
    </source>
</evidence>
<dbReference type="SUPFAM" id="SSF53032">
    <property type="entry name" value="tRNA-intron endonuclease catalytic domain-like"/>
    <property type="match status" value="1"/>
</dbReference>
<dbReference type="GO" id="GO:0003676">
    <property type="term" value="F:nucleic acid binding"/>
    <property type="evidence" value="ECO:0007669"/>
    <property type="project" value="InterPro"/>
</dbReference>
<dbReference type="FunFam" id="3.40.1350.10:FF:000006">
    <property type="entry name" value="tRNA-splicing endonuclease"/>
    <property type="match status" value="1"/>
</dbReference>
<dbReference type="InterPro" id="IPR006676">
    <property type="entry name" value="tRNA_splic"/>
</dbReference>
<dbReference type="Gene3D" id="3.40.1170.20">
    <property type="entry name" value="tRNA intron endonuclease, N-terminal domain"/>
    <property type="match status" value="1"/>
</dbReference>
<dbReference type="Pfam" id="PF01974">
    <property type="entry name" value="tRNA_int_endo"/>
    <property type="match status" value="1"/>
</dbReference>